<reference evidence="1" key="1">
    <citation type="journal article" date="2023" name="Phytobiomes J">
        <title>Deciphering the key players within the bacterial microbiota associated with aerial crown gall tumors on rhododendron: Insights into the gallobiome.</title>
        <authorList>
            <person name="Kuzmanovic N."/>
            <person name="Nesme J."/>
            <person name="Wolf J."/>
            <person name="Neumann-Schaal M."/>
            <person name="Petersen J."/>
            <person name="Fernandez-Gnecco G."/>
            <person name="Sproeer C."/>
            <person name="Bunk B."/>
            <person name="Overmann J."/>
            <person name="Sorensen S.J."/>
            <person name="Idczak E."/>
            <person name="Smalla K."/>
        </authorList>
    </citation>
    <scope>NUCLEOTIDE SEQUENCE</scope>
    <source>
        <strain evidence="1">Rho-11.1</strain>
    </source>
</reference>
<evidence type="ECO:0000313" key="1">
    <source>
        <dbReference type="EMBL" id="MDX8301494.1"/>
    </source>
</evidence>
<comment type="caution">
    <text evidence="1">The sequence shown here is derived from an EMBL/GenBank/DDBJ whole genome shotgun (WGS) entry which is preliminary data.</text>
</comment>
<sequence>MRNQPLAISAVLSNAAADGLSYRRAVWIVAKRRDNGLPAELGIWNGDEDFNLTVLSGENGAPVTRPYRAGGNLLKISEFARTSDMSVQTLTIDVSQLATVAQQVVREYDLHRARVELHDIILDPETGFPVAPDLATFTGIVDGAPIKNPKVGGEGSTQIKCVSDVMRLLTRTNSEKSSYEAQRLRTAEGEMPDELFKYAGVVETWDIKWGAE</sequence>
<protein>
    <submittedName>
        <fullName evidence="1">Uncharacterized protein</fullName>
    </submittedName>
</protein>
<organism evidence="1">
    <name type="scientific">Agrobacterium rosae</name>
    <dbReference type="NCBI Taxonomy" id="1972867"/>
    <lineage>
        <taxon>Bacteria</taxon>
        <taxon>Pseudomonadati</taxon>
        <taxon>Pseudomonadota</taxon>
        <taxon>Alphaproteobacteria</taxon>
        <taxon>Hyphomicrobiales</taxon>
        <taxon>Rhizobiaceae</taxon>
        <taxon>Rhizobium/Agrobacterium group</taxon>
        <taxon>Agrobacterium</taxon>
    </lineage>
</organism>
<dbReference type="RefSeq" id="WP_320202473.1">
    <property type="nucleotide sequence ID" value="NZ_CP192781.1"/>
</dbReference>
<name>A0AAW9FFW9_9HYPH</name>
<dbReference type="EMBL" id="JAVRAF010000001">
    <property type="protein sequence ID" value="MDX8301494.1"/>
    <property type="molecule type" value="Genomic_DNA"/>
</dbReference>
<dbReference type="AlphaFoldDB" id="A0AAW9FFW9"/>
<gene>
    <name evidence="1" type="ORF">RMR22_04505</name>
</gene>
<accession>A0AAW9FFW9</accession>
<proteinExistence type="predicted"/>